<dbReference type="SUPFAM" id="SSF75169">
    <property type="entry name" value="DsrEFH-like"/>
    <property type="match status" value="1"/>
</dbReference>
<name>A0ABS4E730_9FIRM</name>
<dbReference type="EMBL" id="JAGGJX010000001">
    <property type="protein sequence ID" value="MBP1853756.1"/>
    <property type="molecule type" value="Genomic_DNA"/>
</dbReference>
<comment type="caution">
    <text evidence="1">The sequence shown here is derived from an EMBL/GenBank/DDBJ whole genome shotgun (WGS) entry which is preliminary data.</text>
</comment>
<keyword evidence="2" id="KW-1185">Reference proteome</keyword>
<protein>
    <submittedName>
        <fullName evidence="1">Sulfur relay (Sulfurtransferase) complex TusBCD TusD component (DsrE family)</fullName>
    </submittedName>
</protein>
<sequence length="110" mass="11970">MKVAYIFSSTNAHKILDKMIIPQLEQGNHGAEVLGMFFFMDNTLFLSKGNPVGEKLSKIHNKTGMIIMGCDQCTIERGIEDSLVDGATIGCFPNLYACLGDAGIDQVITL</sequence>
<evidence type="ECO:0000313" key="1">
    <source>
        <dbReference type="EMBL" id="MBP1853756.1"/>
    </source>
</evidence>
<gene>
    <name evidence="1" type="ORF">J2Z43_000146</name>
</gene>
<accession>A0ABS4E730</accession>
<organism evidence="1 2">
    <name type="scientific">Metaclostridioides mangenotii</name>
    <dbReference type="NCBI Taxonomy" id="1540"/>
    <lineage>
        <taxon>Bacteria</taxon>
        <taxon>Bacillati</taxon>
        <taxon>Bacillota</taxon>
        <taxon>Clostridia</taxon>
        <taxon>Peptostreptococcales</taxon>
        <taxon>Peptostreptococcaceae</taxon>
        <taxon>Metaclostridioides</taxon>
    </lineage>
</organism>
<dbReference type="Proteomes" id="UP000767291">
    <property type="component" value="Unassembled WGS sequence"/>
</dbReference>
<reference evidence="1 2" key="1">
    <citation type="submission" date="2021-03" db="EMBL/GenBank/DDBJ databases">
        <title>Genomic Encyclopedia of Type Strains, Phase IV (KMG-IV): sequencing the most valuable type-strain genomes for metagenomic binning, comparative biology and taxonomic classification.</title>
        <authorList>
            <person name="Goeker M."/>
        </authorList>
    </citation>
    <scope>NUCLEOTIDE SEQUENCE [LARGE SCALE GENOMIC DNA]</scope>
    <source>
        <strain evidence="1 2">DSM 1289</strain>
    </source>
</reference>
<dbReference type="RefSeq" id="WP_209455405.1">
    <property type="nucleotide sequence ID" value="NZ_BAAACS010000017.1"/>
</dbReference>
<dbReference type="InterPro" id="IPR027396">
    <property type="entry name" value="DsrEFH-like"/>
</dbReference>
<evidence type="ECO:0000313" key="2">
    <source>
        <dbReference type="Proteomes" id="UP000767291"/>
    </source>
</evidence>
<dbReference type="NCBIfam" id="NF040732">
    <property type="entry name" value="DsrE_rel_SaoD"/>
    <property type="match status" value="1"/>
</dbReference>
<proteinExistence type="predicted"/>